<evidence type="ECO:0000313" key="1">
    <source>
        <dbReference type="EMBL" id="KMS57379.1"/>
    </source>
</evidence>
<dbReference type="Proteomes" id="UP000052232">
    <property type="component" value="Unassembled WGS sequence"/>
</dbReference>
<protein>
    <submittedName>
        <fullName evidence="1">Uncharacterized protein</fullName>
    </submittedName>
</protein>
<accession>A0A0J7Y0P1</accession>
<dbReference type="AlphaFoldDB" id="A0A0J7Y0P1"/>
<comment type="caution">
    <text evidence="1">The sequence shown here is derived from an EMBL/GenBank/DDBJ whole genome shotgun (WGS) entry which is preliminary data.</text>
</comment>
<sequence>MPDLDGATAYRRDETDAVATCVLDDLVLLYHHRSGQTHMVISPVPEILARMADGAPVSAQAMHDRLARDYDLGPVDAAVAEIGAHLDALVALGLVRPA</sequence>
<dbReference type="EMBL" id="JACT01000001">
    <property type="protein sequence ID" value="KMS57379.1"/>
    <property type="molecule type" value="Genomic_DNA"/>
</dbReference>
<reference evidence="1 2" key="1">
    <citation type="journal article" date="2015" name="G3 (Bethesda)">
        <title>Insights into Ongoing Evolution of the Hexachlorocyclohexane Catabolic Pathway from Comparative Genomics of Ten Sphingomonadaceae Strains.</title>
        <authorList>
            <person name="Pearce S.L."/>
            <person name="Oakeshott J.G."/>
            <person name="Pandey G."/>
        </authorList>
    </citation>
    <scope>NUCLEOTIDE SEQUENCE [LARGE SCALE GENOMIC DNA]</scope>
    <source>
        <strain evidence="1 2">LL01</strain>
    </source>
</reference>
<keyword evidence="2" id="KW-1185">Reference proteome</keyword>
<gene>
    <name evidence="1" type="ORF">V473_03935</name>
</gene>
<evidence type="ECO:0000313" key="2">
    <source>
        <dbReference type="Proteomes" id="UP000052232"/>
    </source>
</evidence>
<name>A0A0J7Y0P1_9SPHN</name>
<dbReference type="InterPro" id="IPR027599">
    <property type="entry name" value="PqqD-rel_X"/>
</dbReference>
<dbReference type="NCBIfam" id="TIGR04353">
    <property type="entry name" value="PqqD_rel_X"/>
    <property type="match status" value="1"/>
</dbReference>
<proteinExistence type="predicted"/>
<dbReference type="PATRIC" id="fig|1420583.3.peg.794"/>
<dbReference type="STRING" id="1420583.V473_03935"/>
<organism evidence="1 2">
    <name type="scientific">Sphingobium cupriresistens LL01</name>
    <dbReference type="NCBI Taxonomy" id="1420583"/>
    <lineage>
        <taxon>Bacteria</taxon>
        <taxon>Pseudomonadati</taxon>
        <taxon>Pseudomonadota</taxon>
        <taxon>Alphaproteobacteria</taxon>
        <taxon>Sphingomonadales</taxon>
        <taxon>Sphingomonadaceae</taxon>
        <taxon>Sphingobium</taxon>
    </lineage>
</organism>